<evidence type="ECO:0000259" key="5">
    <source>
        <dbReference type="PROSITE" id="PS50304"/>
    </source>
</evidence>
<keyword evidence="7" id="KW-1185">Reference proteome</keyword>
<dbReference type="GO" id="GO:0015030">
    <property type="term" value="C:Cajal body"/>
    <property type="evidence" value="ECO:0007669"/>
    <property type="project" value="UniProtKB-SubCell"/>
</dbReference>
<dbReference type="GO" id="GO:0003723">
    <property type="term" value="F:RNA binding"/>
    <property type="evidence" value="ECO:0007669"/>
    <property type="project" value="InterPro"/>
</dbReference>
<dbReference type="PROSITE" id="PS50304">
    <property type="entry name" value="TUDOR"/>
    <property type="match status" value="1"/>
</dbReference>
<dbReference type="SUPFAM" id="SSF63748">
    <property type="entry name" value="Tudor/PWWP/MBT"/>
    <property type="match status" value="1"/>
</dbReference>
<dbReference type="GO" id="GO:0005737">
    <property type="term" value="C:cytoplasm"/>
    <property type="evidence" value="ECO:0007669"/>
    <property type="project" value="InterPro"/>
</dbReference>
<evidence type="ECO:0000256" key="4">
    <source>
        <dbReference type="SAM" id="MobiDB-lite"/>
    </source>
</evidence>
<dbReference type="InterPro" id="IPR010304">
    <property type="entry name" value="SMN_Tudor"/>
</dbReference>
<evidence type="ECO:0000256" key="1">
    <source>
        <dbReference type="ARBA" id="ARBA00004408"/>
    </source>
</evidence>
<reference evidence="6 7" key="1">
    <citation type="submission" date="2016-07" db="EMBL/GenBank/DDBJ databases">
        <title>Pervasive Adenine N6-methylation of Active Genes in Fungi.</title>
        <authorList>
            <consortium name="DOE Joint Genome Institute"/>
            <person name="Mondo S.J."/>
            <person name="Dannebaum R.O."/>
            <person name="Kuo R.C."/>
            <person name="Labutti K."/>
            <person name="Haridas S."/>
            <person name="Kuo A."/>
            <person name="Salamov A."/>
            <person name="Ahrendt S.R."/>
            <person name="Lipzen A."/>
            <person name="Sullivan W."/>
            <person name="Andreopoulos W.B."/>
            <person name="Clum A."/>
            <person name="Lindquist E."/>
            <person name="Daum C."/>
            <person name="Ramamoorthy G.K."/>
            <person name="Gryganskyi A."/>
            <person name="Culley D."/>
            <person name="Magnuson J.K."/>
            <person name="James T.Y."/>
            <person name="O'Malley M.A."/>
            <person name="Stajich J.E."/>
            <person name="Spatafora J.W."/>
            <person name="Visel A."/>
            <person name="Grigoriev I.V."/>
        </authorList>
    </citation>
    <scope>NUCLEOTIDE SEQUENCE [LARGE SCALE GENOMIC DNA]</scope>
    <source>
        <strain evidence="6 7">NRRL 1336</strain>
    </source>
</reference>
<feature type="compositionally biased region" description="Low complexity" evidence="4">
    <location>
        <begin position="48"/>
        <end position="79"/>
    </location>
</feature>
<sequence>MSENETELYQFQLEQVEHALSSDPTNEELLKLQTDLKELIALTTQYEQVSTTTTQSSSNHADPPNNSNSNNNINASPVATETNTRKRSRSPSTTPAPRASALVSQQFSVGQDVKAKWSQDGQYYRATITAIGGADQIFSVQFRGYKDIEVVSVADIEPLEKDKRKGIFEDIKTMPGVDSEGNYNNNNVGVSVGDDGTTNSSNKKKKVKKVSEVEVKKNAWLDFAKGGDKKKKKQKVVPINKKSIFRTPDNPESKVGVVGSGRGMTSYQQRGKHSFGNALDDQ</sequence>
<feature type="domain" description="Tudor" evidence="5">
    <location>
        <begin position="106"/>
        <end position="166"/>
    </location>
</feature>
<comment type="subcellular location">
    <subcellularLocation>
        <location evidence="1">Nucleus</location>
        <location evidence="1">Cajal body</location>
    </subcellularLocation>
</comment>
<gene>
    <name evidence="6" type="ORF">BCR42DRAFT_417608</name>
</gene>
<dbReference type="CDD" id="cd21182">
    <property type="entry name" value="Tudor_SMN_SPF30-like"/>
    <property type="match status" value="1"/>
</dbReference>
<organism evidence="6 7">
    <name type="scientific">Absidia repens</name>
    <dbReference type="NCBI Taxonomy" id="90262"/>
    <lineage>
        <taxon>Eukaryota</taxon>
        <taxon>Fungi</taxon>
        <taxon>Fungi incertae sedis</taxon>
        <taxon>Mucoromycota</taxon>
        <taxon>Mucoromycotina</taxon>
        <taxon>Mucoromycetes</taxon>
        <taxon>Mucorales</taxon>
        <taxon>Cunninghamellaceae</taxon>
        <taxon>Absidia</taxon>
    </lineage>
</organism>
<dbReference type="PANTHER" id="PTHR46297">
    <property type="entry name" value="ZINC FINGER CCCH-TYPE WITH G PATCH DOMAIN-CONTAINING PROTEIN"/>
    <property type="match status" value="1"/>
</dbReference>
<evidence type="ECO:0000256" key="2">
    <source>
        <dbReference type="ARBA" id="ARBA00005371"/>
    </source>
</evidence>
<dbReference type="SMART" id="SM00333">
    <property type="entry name" value="TUDOR"/>
    <property type="match status" value="1"/>
</dbReference>
<dbReference type="InterPro" id="IPR002999">
    <property type="entry name" value="Tudor"/>
</dbReference>
<dbReference type="AlphaFoldDB" id="A0A1X2IE54"/>
<proteinExistence type="inferred from homology"/>
<feature type="region of interest" description="Disordered" evidence="4">
    <location>
        <begin position="48"/>
        <end position="103"/>
    </location>
</feature>
<evidence type="ECO:0000256" key="3">
    <source>
        <dbReference type="ARBA" id="ARBA00023242"/>
    </source>
</evidence>
<keyword evidence="3" id="KW-0539">Nucleus</keyword>
<dbReference type="GO" id="GO:0006397">
    <property type="term" value="P:mRNA processing"/>
    <property type="evidence" value="ECO:0007669"/>
    <property type="project" value="InterPro"/>
</dbReference>
<evidence type="ECO:0000313" key="6">
    <source>
        <dbReference type="EMBL" id="ORZ14754.1"/>
    </source>
</evidence>
<dbReference type="Gene3D" id="2.30.30.140">
    <property type="match status" value="1"/>
</dbReference>
<feature type="region of interest" description="Disordered" evidence="4">
    <location>
        <begin position="226"/>
        <end position="282"/>
    </location>
</feature>
<dbReference type="OrthoDB" id="79171at2759"/>
<dbReference type="EMBL" id="MCGE01000014">
    <property type="protein sequence ID" value="ORZ14754.1"/>
    <property type="molecule type" value="Genomic_DNA"/>
</dbReference>
<dbReference type="STRING" id="90262.A0A1X2IE54"/>
<dbReference type="Pfam" id="PF06003">
    <property type="entry name" value="SMN_Tudor"/>
    <property type="match status" value="1"/>
</dbReference>
<comment type="caution">
    <text evidence="6">The sequence shown here is derived from an EMBL/GenBank/DDBJ whole genome shotgun (WGS) entry which is preliminary data.</text>
</comment>
<name>A0A1X2IE54_9FUNG</name>
<dbReference type="Proteomes" id="UP000193560">
    <property type="component" value="Unassembled WGS sequence"/>
</dbReference>
<accession>A0A1X2IE54</accession>
<protein>
    <recommendedName>
        <fullName evidence="5">Tudor domain-containing protein</fullName>
    </recommendedName>
</protein>
<comment type="similarity">
    <text evidence="2">Belongs to the SMN family.</text>
</comment>
<evidence type="ECO:0000313" key="7">
    <source>
        <dbReference type="Proteomes" id="UP000193560"/>
    </source>
</evidence>